<evidence type="ECO:0000313" key="2">
    <source>
        <dbReference type="EMBL" id="CAA9317743.1"/>
    </source>
</evidence>
<reference evidence="2" key="1">
    <citation type="submission" date="2020-02" db="EMBL/GenBank/DDBJ databases">
        <authorList>
            <person name="Meier V. D."/>
        </authorList>
    </citation>
    <scope>NUCLEOTIDE SEQUENCE</scope>
    <source>
        <strain evidence="2">AVDCRST_MAG90</strain>
    </source>
</reference>
<proteinExistence type="predicted"/>
<organism evidence="2">
    <name type="scientific">uncultured Microvirga sp</name>
    <dbReference type="NCBI Taxonomy" id="412392"/>
    <lineage>
        <taxon>Bacteria</taxon>
        <taxon>Pseudomonadati</taxon>
        <taxon>Pseudomonadota</taxon>
        <taxon>Alphaproteobacteria</taxon>
        <taxon>Hyphomicrobiales</taxon>
        <taxon>Methylobacteriaceae</taxon>
        <taxon>Microvirga</taxon>
        <taxon>environmental samples</taxon>
    </lineage>
</organism>
<keyword evidence="1" id="KW-0472">Membrane</keyword>
<feature type="non-terminal residue" evidence="2">
    <location>
        <position position="81"/>
    </location>
</feature>
<name>A0A6J4KX37_9HYPH</name>
<feature type="transmembrane region" description="Helical" evidence="1">
    <location>
        <begin position="46"/>
        <end position="66"/>
    </location>
</feature>
<keyword evidence="1" id="KW-1133">Transmembrane helix</keyword>
<keyword evidence="1" id="KW-0812">Transmembrane</keyword>
<accession>A0A6J4KX37</accession>
<dbReference type="EMBL" id="CADCUC010000160">
    <property type="protein sequence ID" value="CAA9317743.1"/>
    <property type="molecule type" value="Genomic_DNA"/>
</dbReference>
<gene>
    <name evidence="2" type="ORF">AVDCRST_MAG90-839</name>
</gene>
<feature type="transmembrane region" description="Helical" evidence="1">
    <location>
        <begin position="21"/>
        <end position="40"/>
    </location>
</feature>
<dbReference type="AlphaFoldDB" id="A0A6J4KX37"/>
<protein>
    <submittedName>
        <fullName evidence="2">Uncharacterized protein</fullName>
    </submittedName>
</protein>
<sequence length="81" mass="8662">MRDLIGELRVGLWALSPSRFPYARFAGALTLGVLGGWSFSRLGLPLPWMLGPMTICTLAALLRAPIAAPAVVRPPMTMVIG</sequence>
<evidence type="ECO:0000256" key="1">
    <source>
        <dbReference type="SAM" id="Phobius"/>
    </source>
</evidence>